<name>A0ABR3QF12_9TREE</name>
<dbReference type="PANTHER" id="PTHR47168:SF1">
    <property type="entry name" value="OS02G0798600 PROTEIN"/>
    <property type="match status" value="1"/>
</dbReference>
<evidence type="ECO:0000256" key="7">
    <source>
        <dbReference type="ARBA" id="ARBA00023136"/>
    </source>
</evidence>
<evidence type="ECO:0000256" key="1">
    <source>
        <dbReference type="ARBA" id="ARBA00004167"/>
    </source>
</evidence>
<keyword evidence="14" id="KW-1185">Reference proteome</keyword>
<evidence type="ECO:0000256" key="9">
    <source>
        <dbReference type="SAM" id="MobiDB-lite"/>
    </source>
</evidence>
<keyword evidence="7 10" id="KW-0472">Membrane</keyword>
<keyword evidence="2 10" id="KW-0812">Transmembrane</keyword>
<feature type="region of interest" description="Disordered" evidence="9">
    <location>
        <begin position="302"/>
        <end position="329"/>
    </location>
</feature>
<evidence type="ECO:0000313" key="13">
    <source>
        <dbReference type="EMBL" id="KAL1413301.1"/>
    </source>
</evidence>
<evidence type="ECO:0000256" key="2">
    <source>
        <dbReference type="ARBA" id="ARBA00022692"/>
    </source>
</evidence>
<comment type="caution">
    <text evidence="13">The sequence shown here is derived from an EMBL/GenBank/DDBJ whole genome shotgun (WGS) entry which is preliminary data.</text>
</comment>
<evidence type="ECO:0000256" key="10">
    <source>
        <dbReference type="SAM" id="Phobius"/>
    </source>
</evidence>
<feature type="signal peptide" evidence="11">
    <location>
        <begin position="1"/>
        <end position="18"/>
    </location>
</feature>
<evidence type="ECO:0000256" key="11">
    <source>
        <dbReference type="SAM" id="SignalP"/>
    </source>
</evidence>
<reference evidence="13 14" key="1">
    <citation type="submission" date="2023-08" db="EMBL/GenBank/DDBJ databases">
        <title>Annotated Genome Sequence of Vanrija albida AlHP1.</title>
        <authorList>
            <person name="Herzog R."/>
        </authorList>
    </citation>
    <scope>NUCLEOTIDE SEQUENCE [LARGE SCALE GENOMIC DNA]</scope>
    <source>
        <strain evidence="13 14">AlHP1</strain>
    </source>
</reference>
<dbReference type="CDD" id="cd16454">
    <property type="entry name" value="RING-H2_PA-TM-RING"/>
    <property type="match status" value="1"/>
</dbReference>
<keyword evidence="3" id="KW-0479">Metal-binding</keyword>
<feature type="transmembrane region" description="Helical" evidence="10">
    <location>
        <begin position="239"/>
        <end position="260"/>
    </location>
</feature>
<dbReference type="InterPro" id="IPR001841">
    <property type="entry name" value="Znf_RING"/>
</dbReference>
<dbReference type="Gene3D" id="3.30.40.10">
    <property type="entry name" value="Zinc/RING finger domain, C3HC4 (zinc finger)"/>
    <property type="match status" value="1"/>
</dbReference>
<evidence type="ECO:0000256" key="3">
    <source>
        <dbReference type="ARBA" id="ARBA00022723"/>
    </source>
</evidence>
<evidence type="ECO:0000256" key="5">
    <source>
        <dbReference type="ARBA" id="ARBA00022833"/>
    </source>
</evidence>
<evidence type="ECO:0000256" key="8">
    <source>
        <dbReference type="PROSITE-ProRule" id="PRU00175"/>
    </source>
</evidence>
<keyword evidence="6 10" id="KW-1133">Transmembrane helix</keyword>
<dbReference type="Pfam" id="PF13639">
    <property type="entry name" value="zf-RING_2"/>
    <property type="match status" value="1"/>
</dbReference>
<proteinExistence type="predicted"/>
<dbReference type="InterPro" id="IPR051653">
    <property type="entry name" value="E3_ligase_sorting_rcpt"/>
</dbReference>
<dbReference type="PANTHER" id="PTHR47168">
    <property type="entry name" value="RING ZINC FINGER DOMAIN SUPERFAMILY PROTEIN-RELATED"/>
    <property type="match status" value="1"/>
</dbReference>
<evidence type="ECO:0000259" key="12">
    <source>
        <dbReference type="PROSITE" id="PS50089"/>
    </source>
</evidence>
<keyword evidence="5" id="KW-0862">Zinc</keyword>
<dbReference type="EMBL" id="JBBXJM010000001">
    <property type="protein sequence ID" value="KAL1413301.1"/>
    <property type="molecule type" value="Genomic_DNA"/>
</dbReference>
<feature type="chain" id="PRO_5046067269" description="RING-type domain-containing protein" evidence="11">
    <location>
        <begin position="19"/>
        <end position="517"/>
    </location>
</feature>
<dbReference type="GeneID" id="95982100"/>
<dbReference type="SMART" id="SM00184">
    <property type="entry name" value="RING"/>
    <property type="match status" value="1"/>
</dbReference>
<keyword evidence="4 8" id="KW-0863">Zinc-finger</keyword>
<keyword evidence="11" id="KW-0732">Signal</keyword>
<dbReference type="SUPFAM" id="SSF57850">
    <property type="entry name" value="RING/U-box"/>
    <property type="match status" value="1"/>
</dbReference>
<gene>
    <name evidence="13" type="ORF">Q8F55_001057</name>
</gene>
<comment type="subcellular location">
    <subcellularLocation>
        <location evidence="1">Membrane</location>
        <topology evidence="1">Single-pass membrane protein</topology>
    </subcellularLocation>
</comment>
<organism evidence="13 14">
    <name type="scientific">Vanrija albida</name>
    <dbReference type="NCBI Taxonomy" id="181172"/>
    <lineage>
        <taxon>Eukaryota</taxon>
        <taxon>Fungi</taxon>
        <taxon>Dikarya</taxon>
        <taxon>Basidiomycota</taxon>
        <taxon>Agaricomycotina</taxon>
        <taxon>Tremellomycetes</taxon>
        <taxon>Trichosporonales</taxon>
        <taxon>Trichosporonaceae</taxon>
        <taxon>Vanrija</taxon>
    </lineage>
</organism>
<protein>
    <recommendedName>
        <fullName evidence="12">RING-type domain-containing protein</fullName>
    </recommendedName>
</protein>
<dbReference type="InterPro" id="IPR013083">
    <property type="entry name" value="Znf_RING/FYVE/PHD"/>
</dbReference>
<accession>A0ABR3QF12</accession>
<dbReference type="Proteomes" id="UP001565368">
    <property type="component" value="Unassembled WGS sequence"/>
</dbReference>
<feature type="region of interest" description="Disordered" evidence="9">
    <location>
        <begin position="490"/>
        <end position="517"/>
    </location>
</feature>
<feature type="compositionally biased region" description="Low complexity" evidence="9">
    <location>
        <begin position="309"/>
        <end position="322"/>
    </location>
</feature>
<feature type="region of interest" description="Disordered" evidence="9">
    <location>
        <begin position="213"/>
        <end position="232"/>
    </location>
</feature>
<evidence type="ECO:0000256" key="4">
    <source>
        <dbReference type="ARBA" id="ARBA00022771"/>
    </source>
</evidence>
<dbReference type="RefSeq" id="XP_069213245.1">
    <property type="nucleotide sequence ID" value="XM_069349701.1"/>
</dbReference>
<dbReference type="PROSITE" id="PS50089">
    <property type="entry name" value="ZF_RING_2"/>
    <property type="match status" value="1"/>
</dbReference>
<evidence type="ECO:0000313" key="14">
    <source>
        <dbReference type="Proteomes" id="UP001565368"/>
    </source>
</evidence>
<sequence>MLLWLGLLALAAAPPTAAYVPAMPVDDTSVVPSSFIDVRWIIPQGAPGRQDKTPISFQLRSDNHISDVTRGALIRFTEETMGPNVTSSTPWIAFISCDANETNASMEWDMITLARDRGAVSALLYTLNSSACLLNQNYIQNFEKPLDVFCTSSWGAARLLNSQFNNTDEMYFHFNATRLNESASDLNATLQNVNLSKKTYLAAIITARNETDPLPSASVPGPADPVDSPSSGGKNKGMIAVYVIAGFLSAMVCITVFSVIRRSLRPQTEQPEAGPGEPPQPLRRVGLTQAIIDTFPIIKFNKEGSSTRGQPQQGYPSPQQQGKKAVPYDPAESQVGVMLPELRNRNSTASSMHFGGSTRIGSLASPSASIRDSVLLEAEPDEFFEAREVQVPDTPPIVSDDQCPICLLEFETGDDLRVLPCEGQHRFHQACVDPWLLRVASSCPLCRKDFNPEIEEDAESSGEEDAEEAAPTRITARYLALIKSARRRMSMYGERDRTTSVSSARSPRHEQTGPGGY</sequence>
<evidence type="ECO:0000256" key="6">
    <source>
        <dbReference type="ARBA" id="ARBA00022989"/>
    </source>
</evidence>
<feature type="domain" description="RING-type" evidence="12">
    <location>
        <begin position="403"/>
        <end position="447"/>
    </location>
</feature>